<evidence type="ECO:0000256" key="5">
    <source>
        <dbReference type="ARBA" id="ARBA00022989"/>
    </source>
</evidence>
<gene>
    <name evidence="10" type="ORF">NC799_06755</name>
</gene>
<dbReference type="PANTHER" id="PTHR32309">
    <property type="entry name" value="TYROSINE-PROTEIN KINASE"/>
    <property type="match status" value="1"/>
</dbReference>
<keyword evidence="6 7" id="KW-0472">Membrane</keyword>
<comment type="similarity">
    <text evidence="2">Belongs to the CpsC/CapA family.</text>
</comment>
<evidence type="ECO:0000259" key="9">
    <source>
        <dbReference type="Pfam" id="PF13807"/>
    </source>
</evidence>
<keyword evidence="5 7" id="KW-1133">Transmembrane helix</keyword>
<dbReference type="AlphaFoldDB" id="A0A9X3WBJ9"/>
<feature type="transmembrane region" description="Helical" evidence="7">
    <location>
        <begin position="18"/>
        <end position="40"/>
    </location>
</feature>
<keyword evidence="11" id="KW-1185">Reference proteome</keyword>
<dbReference type="Pfam" id="PF13807">
    <property type="entry name" value="GNVR"/>
    <property type="match status" value="1"/>
</dbReference>
<evidence type="ECO:0000256" key="3">
    <source>
        <dbReference type="ARBA" id="ARBA00022475"/>
    </source>
</evidence>
<evidence type="ECO:0000256" key="2">
    <source>
        <dbReference type="ARBA" id="ARBA00006683"/>
    </source>
</evidence>
<dbReference type="Pfam" id="PF02706">
    <property type="entry name" value="Wzz"/>
    <property type="match status" value="1"/>
</dbReference>
<evidence type="ECO:0000313" key="11">
    <source>
        <dbReference type="Proteomes" id="UP001145069"/>
    </source>
</evidence>
<evidence type="ECO:0000313" key="10">
    <source>
        <dbReference type="EMBL" id="MDC3416615.1"/>
    </source>
</evidence>
<keyword evidence="4 7" id="KW-0812">Transmembrane</keyword>
<protein>
    <submittedName>
        <fullName evidence="10">Wzz/FepE/Etk N-terminal domain-containing protein</fullName>
    </submittedName>
</protein>
<dbReference type="InterPro" id="IPR003856">
    <property type="entry name" value="LPS_length_determ_N"/>
</dbReference>
<evidence type="ECO:0000256" key="6">
    <source>
        <dbReference type="ARBA" id="ARBA00023136"/>
    </source>
</evidence>
<dbReference type="GO" id="GO:0005886">
    <property type="term" value="C:plasma membrane"/>
    <property type="evidence" value="ECO:0007669"/>
    <property type="project" value="UniProtKB-SubCell"/>
</dbReference>
<keyword evidence="3" id="KW-1003">Cell membrane</keyword>
<dbReference type="InterPro" id="IPR032807">
    <property type="entry name" value="GNVR"/>
</dbReference>
<comment type="caution">
    <text evidence="10">The sequence shown here is derived from an EMBL/GenBank/DDBJ whole genome shotgun (WGS) entry which is preliminary data.</text>
</comment>
<reference evidence="10" key="1">
    <citation type="submission" date="2022-06" db="EMBL/GenBank/DDBJ databases">
        <title>Aquibacillus sp. a new bacterium isolated from soil saline samples.</title>
        <authorList>
            <person name="Galisteo C."/>
            <person name="De La Haba R."/>
            <person name="Sanchez-Porro C."/>
            <person name="Ventosa A."/>
        </authorList>
    </citation>
    <scope>NUCLEOTIDE SEQUENCE</scope>
    <source>
        <strain evidence="10">3ASR75-54</strain>
    </source>
</reference>
<feature type="domain" description="Tyrosine-protein kinase G-rich" evidence="9">
    <location>
        <begin position="146"/>
        <end position="189"/>
    </location>
</feature>
<accession>A0A9X3WBJ9</accession>
<evidence type="ECO:0000256" key="7">
    <source>
        <dbReference type="SAM" id="Phobius"/>
    </source>
</evidence>
<feature type="transmembrane region" description="Helical" evidence="7">
    <location>
        <begin position="169"/>
        <end position="190"/>
    </location>
</feature>
<dbReference type="PANTHER" id="PTHR32309:SF13">
    <property type="entry name" value="FERRIC ENTEROBACTIN TRANSPORT PROTEIN FEPE"/>
    <property type="match status" value="1"/>
</dbReference>
<proteinExistence type="inferred from homology"/>
<comment type="subcellular location">
    <subcellularLocation>
        <location evidence="1">Cell membrane</location>
        <topology evidence="1">Multi-pass membrane protein</topology>
    </subcellularLocation>
</comment>
<evidence type="ECO:0000256" key="1">
    <source>
        <dbReference type="ARBA" id="ARBA00004651"/>
    </source>
</evidence>
<organism evidence="10 11">
    <name type="scientific">Aquibacillus salsiterrae</name>
    <dbReference type="NCBI Taxonomy" id="2950439"/>
    <lineage>
        <taxon>Bacteria</taxon>
        <taxon>Bacillati</taxon>
        <taxon>Bacillota</taxon>
        <taxon>Bacilli</taxon>
        <taxon>Bacillales</taxon>
        <taxon>Bacillaceae</taxon>
        <taxon>Aquibacillus</taxon>
    </lineage>
</organism>
<dbReference type="RefSeq" id="WP_272445631.1">
    <property type="nucleotide sequence ID" value="NZ_JAMQKC010000004.1"/>
</dbReference>
<dbReference type="Proteomes" id="UP001145069">
    <property type="component" value="Unassembled WGS sequence"/>
</dbReference>
<feature type="domain" description="Polysaccharide chain length determinant N-terminal" evidence="8">
    <location>
        <begin position="3"/>
        <end position="92"/>
    </location>
</feature>
<sequence length="242" mass="26300">MEETISLKEIVDVIKKRLLLILLFVIVAAAISAVVSFFVLTPTYQSSSQFLVKQKVTAANNELNASDINTSLQLINTYNEIIKSPRILDTVSLEVGQEVVSDNVQVSSAQNSQVVTITVTDTDPEMAATIADTIVEVFKVEVPVLMNVDNVNILTDAETNRNPVNPKPMLNIAIAVVVGAMAGVGLAFLLEYLDNTVKTEADLEKTLSLPVLGVVSHINEEDVVRRKSKGSSRMNRKGSFDV</sequence>
<dbReference type="EMBL" id="JAMQKC010000004">
    <property type="protein sequence ID" value="MDC3416615.1"/>
    <property type="molecule type" value="Genomic_DNA"/>
</dbReference>
<name>A0A9X3WBJ9_9BACI</name>
<evidence type="ECO:0000256" key="4">
    <source>
        <dbReference type="ARBA" id="ARBA00022692"/>
    </source>
</evidence>
<evidence type="ECO:0000259" key="8">
    <source>
        <dbReference type="Pfam" id="PF02706"/>
    </source>
</evidence>
<dbReference type="GO" id="GO:0004713">
    <property type="term" value="F:protein tyrosine kinase activity"/>
    <property type="evidence" value="ECO:0007669"/>
    <property type="project" value="TreeGrafter"/>
</dbReference>
<dbReference type="InterPro" id="IPR050445">
    <property type="entry name" value="Bact_polysacc_biosynth/exp"/>
</dbReference>